<sequence>MGLAMSFMGKGLPSTQMVGFVMGTLYKQFVERDIKTFEEFHIAILDIFSSFNSSLPGKHYDVPSRKNVQECFSGWKDAKSEPERKELFIAFMKKYVHLSKLDDSVMVTGVVTPPAAMVAKKAIENVPQLKLLKYVPDVVFVPAATVAALISVKLTRKMFVGGLATAE</sequence>
<dbReference type="eggNOG" id="ENOG502S0BU">
    <property type="taxonomic scope" value="Eukaryota"/>
</dbReference>
<dbReference type="FunCoup" id="B9SG40">
    <property type="interactions" value="36"/>
</dbReference>
<dbReference type="InterPro" id="IPR057196">
    <property type="entry name" value="DUF7874"/>
</dbReference>
<dbReference type="Proteomes" id="UP000008311">
    <property type="component" value="Unassembled WGS sequence"/>
</dbReference>
<dbReference type="InParanoid" id="B9SG40"/>
<dbReference type="Pfam" id="PF25284">
    <property type="entry name" value="DUF7874"/>
    <property type="match status" value="1"/>
</dbReference>
<reference evidence="2" key="1">
    <citation type="journal article" date="2010" name="Nat. Biotechnol.">
        <title>Draft genome sequence of the oilseed species Ricinus communis.</title>
        <authorList>
            <person name="Chan A.P."/>
            <person name="Crabtree J."/>
            <person name="Zhao Q."/>
            <person name="Lorenzi H."/>
            <person name="Orvis J."/>
            <person name="Puiu D."/>
            <person name="Melake-Berhan A."/>
            <person name="Jones K.M."/>
            <person name="Redman J."/>
            <person name="Chen G."/>
            <person name="Cahoon E.B."/>
            <person name="Gedil M."/>
            <person name="Stanke M."/>
            <person name="Haas B.J."/>
            <person name="Wortman J.R."/>
            <person name="Fraser-Liggett C.M."/>
            <person name="Ravel J."/>
            <person name="Rabinowicz P.D."/>
        </authorList>
    </citation>
    <scope>NUCLEOTIDE SEQUENCE [LARGE SCALE GENOMIC DNA]</scope>
    <source>
        <strain evidence="2">cv. Hale</strain>
    </source>
</reference>
<gene>
    <name evidence="1" type="ORF">RCOM_1155070</name>
</gene>
<evidence type="ECO:0000313" key="2">
    <source>
        <dbReference type="Proteomes" id="UP000008311"/>
    </source>
</evidence>
<keyword evidence="2" id="KW-1185">Reference proteome</keyword>
<evidence type="ECO:0000313" key="1">
    <source>
        <dbReference type="EMBL" id="EEF37456.1"/>
    </source>
</evidence>
<name>B9SG40_RICCO</name>
<protein>
    <submittedName>
        <fullName evidence="1">Calcium ion binding protein, putative</fullName>
    </submittedName>
</protein>
<dbReference type="STRING" id="3988.B9SG40"/>
<organism evidence="1 2">
    <name type="scientific">Ricinus communis</name>
    <name type="common">Castor bean</name>
    <dbReference type="NCBI Taxonomy" id="3988"/>
    <lineage>
        <taxon>Eukaryota</taxon>
        <taxon>Viridiplantae</taxon>
        <taxon>Streptophyta</taxon>
        <taxon>Embryophyta</taxon>
        <taxon>Tracheophyta</taxon>
        <taxon>Spermatophyta</taxon>
        <taxon>Magnoliopsida</taxon>
        <taxon>eudicotyledons</taxon>
        <taxon>Gunneridae</taxon>
        <taxon>Pentapetalae</taxon>
        <taxon>rosids</taxon>
        <taxon>fabids</taxon>
        <taxon>Malpighiales</taxon>
        <taxon>Euphorbiaceae</taxon>
        <taxon>Acalyphoideae</taxon>
        <taxon>Acalypheae</taxon>
        <taxon>Ricinus</taxon>
    </lineage>
</organism>
<dbReference type="PANTHER" id="PTHR37754:SF1">
    <property type="entry name" value="CALCIUM ION-BINDING PROTEIN"/>
    <property type="match status" value="1"/>
</dbReference>
<dbReference type="PANTHER" id="PTHR37754">
    <property type="entry name" value="CALCIUM ION-BINDING PROTEIN"/>
    <property type="match status" value="1"/>
</dbReference>
<proteinExistence type="predicted"/>
<dbReference type="EMBL" id="EQ973948">
    <property type="protein sequence ID" value="EEF37456.1"/>
    <property type="molecule type" value="Genomic_DNA"/>
</dbReference>
<accession>B9SG40</accession>
<dbReference type="AlphaFoldDB" id="B9SG40"/>